<evidence type="ECO:0000313" key="13">
    <source>
        <dbReference type="Proteomes" id="UP000504634"/>
    </source>
</evidence>
<dbReference type="InterPro" id="IPR013083">
    <property type="entry name" value="Znf_RING/FYVE/PHD"/>
</dbReference>
<evidence type="ECO:0000256" key="10">
    <source>
        <dbReference type="SAM" id="MobiDB-lite"/>
    </source>
</evidence>
<keyword evidence="4 9" id="KW-0863">Zinc-finger</keyword>
<feature type="compositionally biased region" description="Low complexity" evidence="10">
    <location>
        <begin position="53"/>
        <end position="74"/>
    </location>
</feature>
<dbReference type="GO" id="GO:0061630">
    <property type="term" value="F:ubiquitin protein ligase activity"/>
    <property type="evidence" value="ECO:0007669"/>
    <property type="project" value="InterPro"/>
</dbReference>
<dbReference type="PROSITE" id="PS00518">
    <property type="entry name" value="ZF_RING_1"/>
    <property type="match status" value="1"/>
</dbReference>
<dbReference type="GO" id="GO:0016020">
    <property type="term" value="C:membrane"/>
    <property type="evidence" value="ECO:0007669"/>
    <property type="project" value="UniProtKB-SubCell"/>
</dbReference>
<name>A0A6J2T314_DROLE</name>
<dbReference type="InterPro" id="IPR017907">
    <property type="entry name" value="Znf_RING_CS"/>
</dbReference>
<evidence type="ECO:0000256" key="4">
    <source>
        <dbReference type="ARBA" id="ARBA00022771"/>
    </source>
</evidence>
<feature type="region of interest" description="Disordered" evidence="10">
    <location>
        <begin position="295"/>
        <end position="336"/>
    </location>
</feature>
<organism evidence="13 14">
    <name type="scientific">Drosophila lebanonensis</name>
    <name type="common">Fruit fly</name>
    <name type="synonym">Scaptodrosophila lebanonensis</name>
    <dbReference type="NCBI Taxonomy" id="7225"/>
    <lineage>
        <taxon>Eukaryota</taxon>
        <taxon>Metazoa</taxon>
        <taxon>Ecdysozoa</taxon>
        <taxon>Arthropoda</taxon>
        <taxon>Hexapoda</taxon>
        <taxon>Insecta</taxon>
        <taxon>Pterygota</taxon>
        <taxon>Neoptera</taxon>
        <taxon>Endopterygota</taxon>
        <taxon>Diptera</taxon>
        <taxon>Brachycera</taxon>
        <taxon>Muscomorpha</taxon>
        <taxon>Ephydroidea</taxon>
        <taxon>Drosophilidae</taxon>
        <taxon>Scaptodrosophila</taxon>
    </lineage>
</organism>
<feature type="transmembrane region" description="Helical" evidence="11">
    <location>
        <begin position="404"/>
        <end position="424"/>
    </location>
</feature>
<evidence type="ECO:0000256" key="8">
    <source>
        <dbReference type="ARBA" id="ARBA00023136"/>
    </source>
</evidence>
<gene>
    <name evidence="14" type="primary">LOC115620502</name>
</gene>
<evidence type="ECO:0000256" key="3">
    <source>
        <dbReference type="ARBA" id="ARBA00022723"/>
    </source>
</evidence>
<proteinExistence type="predicted"/>
<sequence length="690" mass="73862">MNNSVNDAAYRGVLGSAQADIGGITINIESDDNDSTTAENEQLLPAVSATSGQQQQIATATPPTTTMPTSTSIPFETPVTRGGNNGGGASSRHGSSNLISSLLSRQRSYTPSNSGGGGTPVVLARSSTAQINRRLQPSRSVGSGNSSIDDSAPVSNSAAAATTGNGRQMGIWRVNLSNVLSLSTAPSTEALRSLFTHSNFRYQPPAGSGGVTAGATAGAASNENADNLLNSQDTNGATTSASLRFGNRSMHNGMGRSVSLREGEMQQAQGMSVRHNASVPTSLPEMNPPAYDDNVPTGNNASQMRATIGGGGGGEGLAPAAGGGSGNPQPPHEHNVDDEQVISDLVVHILSHFVRYLPVICILLVKFIYDHLLGILDLVVLLAIMYNVNKSLRTQVSRLAQKNFAVLMRDACFLVLVVALHLFLATTPPDPFGLIVPPPKISYTEVIPLPYKVVETSSITPDTLLKQAHLTANPSASSHQNSSDMHKSIVHGETFEAGKPIPLGMLLYYVAVNDVIVKLLTILIKVGITMLPLQMIRLKVRARLYVLVEYTSQFYRALVPITQWFLFLYESYSGIEVISGGLFSSLYLGAKVFELLERGKSLKKAIVTFRRNIDSERQPTKDELDAAGTVCPICHDSYTTPVILECGHIFCDECVSTWFKREQTCPMCRAKVSDDPTWQDGATTFFCQLF</sequence>
<reference evidence="14" key="1">
    <citation type="submission" date="2025-08" db="UniProtKB">
        <authorList>
            <consortium name="RefSeq"/>
        </authorList>
    </citation>
    <scope>IDENTIFICATION</scope>
    <source>
        <strain evidence="14">11010-0011.00</strain>
        <tissue evidence="14">Whole body</tissue>
    </source>
</reference>
<dbReference type="SMART" id="SM00184">
    <property type="entry name" value="RING"/>
    <property type="match status" value="1"/>
</dbReference>
<dbReference type="RefSeq" id="XP_030369615.1">
    <property type="nucleotide sequence ID" value="XM_030513755.1"/>
</dbReference>
<accession>A0A6J2T314</accession>
<evidence type="ECO:0000256" key="9">
    <source>
        <dbReference type="PROSITE-ProRule" id="PRU00175"/>
    </source>
</evidence>
<evidence type="ECO:0000256" key="7">
    <source>
        <dbReference type="ARBA" id="ARBA00022989"/>
    </source>
</evidence>
<evidence type="ECO:0000256" key="2">
    <source>
        <dbReference type="ARBA" id="ARBA00022692"/>
    </source>
</evidence>
<dbReference type="GO" id="GO:0008270">
    <property type="term" value="F:zinc ion binding"/>
    <property type="evidence" value="ECO:0007669"/>
    <property type="project" value="UniProtKB-KW"/>
</dbReference>
<keyword evidence="13" id="KW-1185">Reference proteome</keyword>
<comment type="subcellular location">
    <subcellularLocation>
        <location evidence="1">Membrane</location>
        <topology evidence="1">Multi-pass membrane protein</topology>
    </subcellularLocation>
</comment>
<dbReference type="SUPFAM" id="SSF57850">
    <property type="entry name" value="RING/U-box"/>
    <property type="match status" value="1"/>
</dbReference>
<feature type="compositionally biased region" description="Gly residues" evidence="10">
    <location>
        <begin position="308"/>
        <end position="326"/>
    </location>
</feature>
<evidence type="ECO:0000256" key="1">
    <source>
        <dbReference type="ARBA" id="ARBA00004141"/>
    </source>
</evidence>
<feature type="region of interest" description="Disordered" evidence="10">
    <location>
        <begin position="48"/>
        <end position="96"/>
    </location>
</feature>
<evidence type="ECO:0000256" key="6">
    <source>
        <dbReference type="ARBA" id="ARBA00022833"/>
    </source>
</evidence>
<dbReference type="GO" id="GO:1904294">
    <property type="term" value="P:positive regulation of ERAD pathway"/>
    <property type="evidence" value="ECO:0007669"/>
    <property type="project" value="InterPro"/>
</dbReference>
<dbReference type="OrthoDB" id="9049620at2759"/>
<evidence type="ECO:0000313" key="14">
    <source>
        <dbReference type="RefSeq" id="XP_030369615.1"/>
    </source>
</evidence>
<feature type="domain" description="RING-type" evidence="12">
    <location>
        <begin position="631"/>
        <end position="669"/>
    </location>
</feature>
<feature type="region of interest" description="Disordered" evidence="10">
    <location>
        <begin position="131"/>
        <end position="161"/>
    </location>
</feature>
<feature type="region of interest" description="Disordered" evidence="10">
    <location>
        <begin position="225"/>
        <end position="251"/>
    </location>
</feature>
<protein>
    <submittedName>
        <fullName evidence="14">Uncharacterized protein LOC115620502</fullName>
    </submittedName>
</protein>
<dbReference type="PANTHER" id="PTHR15860">
    <property type="entry name" value="UNCHARACTERIZED RING FINGER-CONTAINING PROTEIN"/>
    <property type="match status" value="1"/>
</dbReference>
<dbReference type="Proteomes" id="UP000504634">
    <property type="component" value="Unplaced"/>
</dbReference>
<dbReference type="Pfam" id="PF13920">
    <property type="entry name" value="zf-C3HC4_3"/>
    <property type="match status" value="1"/>
</dbReference>
<feature type="transmembrane region" description="Helical" evidence="11">
    <location>
        <begin position="356"/>
        <end position="384"/>
    </location>
</feature>
<dbReference type="Gene3D" id="3.30.40.10">
    <property type="entry name" value="Zinc/RING finger domain, C3HC4 (zinc finger)"/>
    <property type="match status" value="1"/>
</dbReference>
<feature type="compositionally biased region" description="Polar residues" evidence="10">
    <location>
        <begin position="296"/>
        <end position="305"/>
    </location>
</feature>
<keyword evidence="5" id="KW-0833">Ubl conjugation pathway</keyword>
<keyword evidence="6" id="KW-0862">Zinc</keyword>
<dbReference type="PANTHER" id="PTHR15860:SF0">
    <property type="entry name" value="LP20373P"/>
    <property type="match status" value="1"/>
</dbReference>
<keyword evidence="2 11" id="KW-0812">Transmembrane</keyword>
<dbReference type="InterPro" id="IPR001841">
    <property type="entry name" value="Znf_RING"/>
</dbReference>
<keyword evidence="3" id="KW-0479">Metal-binding</keyword>
<feature type="compositionally biased region" description="Polar residues" evidence="10">
    <location>
        <begin position="225"/>
        <end position="242"/>
    </location>
</feature>
<evidence type="ECO:0000259" key="12">
    <source>
        <dbReference type="PROSITE" id="PS50089"/>
    </source>
</evidence>
<evidence type="ECO:0000256" key="11">
    <source>
        <dbReference type="SAM" id="Phobius"/>
    </source>
</evidence>
<dbReference type="PROSITE" id="PS50089">
    <property type="entry name" value="ZF_RING_2"/>
    <property type="match status" value="1"/>
</dbReference>
<keyword evidence="8 11" id="KW-0472">Membrane</keyword>
<dbReference type="GeneID" id="115620502"/>
<keyword evidence="7 11" id="KW-1133">Transmembrane helix</keyword>
<dbReference type="CDD" id="cd16532">
    <property type="entry name" value="RING-HC_RNFT1-like"/>
    <property type="match status" value="1"/>
</dbReference>
<evidence type="ECO:0000256" key="5">
    <source>
        <dbReference type="ARBA" id="ARBA00022786"/>
    </source>
</evidence>
<dbReference type="AlphaFoldDB" id="A0A6J2T314"/>
<dbReference type="InterPro" id="IPR044235">
    <property type="entry name" value="RNFT1/2"/>
</dbReference>